<dbReference type="PANTHER" id="PTHR46401:SF2">
    <property type="entry name" value="GLYCOSYLTRANSFERASE WBBK-RELATED"/>
    <property type="match status" value="1"/>
</dbReference>
<dbReference type="InterPro" id="IPR001296">
    <property type="entry name" value="Glyco_trans_1"/>
</dbReference>
<name>A0A382ZZD6_9ZZZZ</name>
<feature type="domain" description="Glycosyl transferase family 1" evidence="2">
    <location>
        <begin position="5"/>
        <end position="105"/>
    </location>
</feature>
<accession>A0A382ZZD6</accession>
<gene>
    <name evidence="3" type="ORF">METZ01_LOCUS453706</name>
</gene>
<dbReference type="Pfam" id="PF00534">
    <property type="entry name" value="Glycos_transf_1"/>
    <property type="match status" value="1"/>
</dbReference>
<sequence length="130" mass="15056">FQPDKNVTFVNHIPPSEVKIYQISAKILVLPQTDIHGQSPLKLFEYIASKKPIIATNLNPIKEILEDEFSALLFNPGDFSQLAKYISKLLDDDELRNYLSENASQKYKHWTWENRSKNIINIIESGQQRL</sequence>
<dbReference type="PANTHER" id="PTHR46401">
    <property type="entry name" value="GLYCOSYLTRANSFERASE WBBK-RELATED"/>
    <property type="match status" value="1"/>
</dbReference>
<evidence type="ECO:0000259" key="2">
    <source>
        <dbReference type="Pfam" id="PF00534"/>
    </source>
</evidence>
<dbReference type="AlphaFoldDB" id="A0A382ZZD6"/>
<dbReference type="CDD" id="cd03801">
    <property type="entry name" value="GT4_PimA-like"/>
    <property type="match status" value="1"/>
</dbReference>
<dbReference type="EMBL" id="UINC01187896">
    <property type="protein sequence ID" value="SVE00852.1"/>
    <property type="molecule type" value="Genomic_DNA"/>
</dbReference>
<feature type="non-terminal residue" evidence="3">
    <location>
        <position position="1"/>
    </location>
</feature>
<keyword evidence="1" id="KW-0808">Transferase</keyword>
<evidence type="ECO:0000256" key="1">
    <source>
        <dbReference type="ARBA" id="ARBA00022679"/>
    </source>
</evidence>
<dbReference type="SUPFAM" id="SSF53756">
    <property type="entry name" value="UDP-Glycosyltransferase/glycogen phosphorylase"/>
    <property type="match status" value="1"/>
</dbReference>
<dbReference type="Gene3D" id="3.40.50.2000">
    <property type="entry name" value="Glycogen Phosphorylase B"/>
    <property type="match status" value="1"/>
</dbReference>
<evidence type="ECO:0000313" key="3">
    <source>
        <dbReference type="EMBL" id="SVE00852.1"/>
    </source>
</evidence>
<organism evidence="3">
    <name type="scientific">marine metagenome</name>
    <dbReference type="NCBI Taxonomy" id="408172"/>
    <lineage>
        <taxon>unclassified sequences</taxon>
        <taxon>metagenomes</taxon>
        <taxon>ecological metagenomes</taxon>
    </lineage>
</organism>
<proteinExistence type="predicted"/>
<protein>
    <recommendedName>
        <fullName evidence="2">Glycosyl transferase family 1 domain-containing protein</fullName>
    </recommendedName>
</protein>
<dbReference type="GO" id="GO:0016757">
    <property type="term" value="F:glycosyltransferase activity"/>
    <property type="evidence" value="ECO:0007669"/>
    <property type="project" value="InterPro"/>
</dbReference>
<reference evidence="3" key="1">
    <citation type="submission" date="2018-05" db="EMBL/GenBank/DDBJ databases">
        <authorList>
            <person name="Lanie J.A."/>
            <person name="Ng W.-L."/>
            <person name="Kazmierczak K.M."/>
            <person name="Andrzejewski T.M."/>
            <person name="Davidsen T.M."/>
            <person name="Wayne K.J."/>
            <person name="Tettelin H."/>
            <person name="Glass J.I."/>
            <person name="Rusch D."/>
            <person name="Podicherti R."/>
            <person name="Tsui H.-C.T."/>
            <person name="Winkler M.E."/>
        </authorList>
    </citation>
    <scope>NUCLEOTIDE SEQUENCE</scope>
</reference>